<protein>
    <submittedName>
        <fullName evidence="2">RCG28326</fullName>
    </submittedName>
</protein>
<reference evidence="3" key="1">
    <citation type="submission" date="2005-09" db="EMBL/GenBank/DDBJ databases">
        <authorList>
            <person name="Mural R.J."/>
            <person name="Li P.W."/>
            <person name="Adams M.D."/>
            <person name="Amanatides P.G."/>
            <person name="Baden-Tillson H."/>
            <person name="Barnstead M."/>
            <person name="Chin S.H."/>
            <person name="Dew I."/>
            <person name="Evans C.A."/>
            <person name="Ferriera S."/>
            <person name="Flanigan M."/>
            <person name="Fosler C."/>
            <person name="Glodek A."/>
            <person name="Gu Z."/>
            <person name="Holt R.A."/>
            <person name="Jennings D."/>
            <person name="Kraft C.L."/>
            <person name="Lu F."/>
            <person name="Nguyen T."/>
            <person name="Nusskern D.R."/>
            <person name="Pfannkoch C.M."/>
            <person name="Sitter C."/>
            <person name="Sutton G.G."/>
            <person name="Venter J.C."/>
            <person name="Wang Z."/>
            <person name="Woodage T."/>
            <person name="Zheng X.H."/>
            <person name="Zhong F."/>
        </authorList>
    </citation>
    <scope>NUCLEOTIDE SEQUENCE [LARGE SCALE GENOMIC DNA]</scope>
    <source>
        <strain>BN</strain>
        <strain evidence="3">Sprague-Dawley</strain>
    </source>
</reference>
<evidence type="ECO:0000313" key="2">
    <source>
        <dbReference type="EMBL" id="EDM15269.1"/>
    </source>
</evidence>
<dbReference type="Proteomes" id="UP000234681">
    <property type="component" value="Chromosome 4"/>
</dbReference>
<feature type="compositionally biased region" description="Low complexity" evidence="1">
    <location>
        <begin position="54"/>
        <end position="70"/>
    </location>
</feature>
<proteinExistence type="predicted"/>
<dbReference type="EMBL" id="CH473959">
    <property type="protein sequence ID" value="EDM15269.1"/>
    <property type="molecule type" value="Genomic_DNA"/>
</dbReference>
<feature type="compositionally biased region" description="Polar residues" evidence="1">
    <location>
        <begin position="29"/>
        <end position="49"/>
    </location>
</feature>
<gene>
    <name evidence="2" type="ORF">rCG_28326</name>
</gene>
<dbReference type="AlphaFoldDB" id="A6IEI2"/>
<feature type="compositionally biased region" description="Polar residues" evidence="1">
    <location>
        <begin position="1"/>
        <end position="20"/>
    </location>
</feature>
<accession>A6IEI2</accession>
<name>A6IEI2_RAT</name>
<sequence>MAATKPITSLRTSSHTSVPTRGSARSPAIGSTATRSLRVQTSWPATTGPTPVKSASPARCAPSSSPGATT</sequence>
<feature type="region of interest" description="Disordered" evidence="1">
    <location>
        <begin position="1"/>
        <end position="70"/>
    </location>
</feature>
<evidence type="ECO:0000313" key="3">
    <source>
        <dbReference type="Proteomes" id="UP000234681"/>
    </source>
</evidence>
<evidence type="ECO:0000256" key="1">
    <source>
        <dbReference type="SAM" id="MobiDB-lite"/>
    </source>
</evidence>
<organism evidence="2 3">
    <name type="scientific">Rattus norvegicus</name>
    <name type="common">Rat</name>
    <dbReference type="NCBI Taxonomy" id="10116"/>
    <lineage>
        <taxon>Eukaryota</taxon>
        <taxon>Metazoa</taxon>
        <taxon>Chordata</taxon>
        <taxon>Craniata</taxon>
        <taxon>Vertebrata</taxon>
        <taxon>Euteleostomi</taxon>
        <taxon>Mammalia</taxon>
        <taxon>Eutheria</taxon>
        <taxon>Euarchontoglires</taxon>
        <taxon>Glires</taxon>
        <taxon>Rodentia</taxon>
        <taxon>Myomorpha</taxon>
        <taxon>Muroidea</taxon>
        <taxon>Muridae</taxon>
        <taxon>Murinae</taxon>
        <taxon>Rattus</taxon>
    </lineage>
</organism>